<dbReference type="OrthoDB" id="9810361at2"/>
<evidence type="ECO:0000313" key="1">
    <source>
        <dbReference type="EMBL" id="RZU43169.1"/>
    </source>
</evidence>
<dbReference type="Pfam" id="PF03692">
    <property type="entry name" value="CxxCxxCC"/>
    <property type="match status" value="1"/>
</dbReference>
<keyword evidence="2" id="KW-1185">Reference proteome</keyword>
<gene>
    <name evidence="1" type="ORF">BDD14_4800</name>
</gene>
<dbReference type="EMBL" id="SHKW01000001">
    <property type="protein sequence ID" value="RZU43169.1"/>
    <property type="molecule type" value="Genomic_DNA"/>
</dbReference>
<evidence type="ECO:0000313" key="2">
    <source>
        <dbReference type="Proteomes" id="UP000292958"/>
    </source>
</evidence>
<reference evidence="1 2" key="1">
    <citation type="submission" date="2019-02" db="EMBL/GenBank/DDBJ databases">
        <title>Genomic Encyclopedia of Archaeal and Bacterial Type Strains, Phase II (KMG-II): from individual species to whole genera.</title>
        <authorList>
            <person name="Goeker M."/>
        </authorList>
    </citation>
    <scope>NUCLEOTIDE SEQUENCE [LARGE SCALE GENOMIC DNA]</scope>
    <source>
        <strain evidence="1 2">DSM 18101</strain>
    </source>
</reference>
<dbReference type="Proteomes" id="UP000292958">
    <property type="component" value="Unassembled WGS sequence"/>
</dbReference>
<accession>A0A4Q7Z108</accession>
<name>A0A4Q7Z108_9BACT</name>
<organism evidence="1 2">
    <name type="scientific">Edaphobacter modestus</name>
    <dbReference type="NCBI Taxonomy" id="388466"/>
    <lineage>
        <taxon>Bacteria</taxon>
        <taxon>Pseudomonadati</taxon>
        <taxon>Acidobacteriota</taxon>
        <taxon>Terriglobia</taxon>
        <taxon>Terriglobales</taxon>
        <taxon>Acidobacteriaceae</taxon>
        <taxon>Edaphobacter</taxon>
    </lineage>
</organism>
<sequence>MLKEVDGCDDANLVQIVDAALASSSQRSGHHLACRPGCTQCCHGIFPISHQDAARLREGLRILDRHDPKRVARIRSRVASSLARLAPLFPGDLATGILNEDYEDSLLFADESEDSIGDNEPCPVLDPTTGTCDLYEHRPIVCRTFGPPMRTPEGNLATCELCYITAITEEIASCELDPTIPSQEAASNEAFNAAHAVCGETIVACALQDSKDPQ</sequence>
<dbReference type="InterPro" id="IPR005358">
    <property type="entry name" value="Puta_zinc/iron-chelating_dom"/>
</dbReference>
<comment type="caution">
    <text evidence="1">The sequence shown here is derived from an EMBL/GenBank/DDBJ whole genome shotgun (WGS) entry which is preliminary data.</text>
</comment>
<dbReference type="RefSeq" id="WP_130421520.1">
    <property type="nucleotide sequence ID" value="NZ_SHKW01000001.1"/>
</dbReference>
<dbReference type="AlphaFoldDB" id="A0A4Q7Z108"/>
<protein>
    <submittedName>
        <fullName evidence="1">Putative zinc-or iron-chelating protein</fullName>
    </submittedName>
</protein>
<proteinExistence type="predicted"/>